<dbReference type="EMBL" id="JALHBS010000118">
    <property type="protein sequence ID" value="MCP3057016.1"/>
    <property type="molecule type" value="Genomic_DNA"/>
</dbReference>
<dbReference type="InterPro" id="IPR005119">
    <property type="entry name" value="LysR_subst-bd"/>
</dbReference>
<evidence type="ECO:0000256" key="2">
    <source>
        <dbReference type="ARBA" id="ARBA00023015"/>
    </source>
</evidence>
<evidence type="ECO:0000256" key="3">
    <source>
        <dbReference type="ARBA" id="ARBA00023125"/>
    </source>
</evidence>
<dbReference type="InterPro" id="IPR000847">
    <property type="entry name" value="LysR_HTH_N"/>
</dbReference>
<evidence type="ECO:0000313" key="7">
    <source>
        <dbReference type="Proteomes" id="UP001155220"/>
    </source>
</evidence>
<dbReference type="RefSeq" id="WP_253965815.1">
    <property type="nucleotide sequence ID" value="NZ_JALHBS010000118.1"/>
</dbReference>
<gene>
    <name evidence="6" type="ORF">MJ956_17975</name>
</gene>
<dbReference type="Proteomes" id="UP001155220">
    <property type="component" value="Unassembled WGS sequence"/>
</dbReference>
<evidence type="ECO:0000313" key="6">
    <source>
        <dbReference type="EMBL" id="MCP3057016.1"/>
    </source>
</evidence>
<evidence type="ECO:0000256" key="1">
    <source>
        <dbReference type="ARBA" id="ARBA00009437"/>
    </source>
</evidence>
<dbReference type="InterPro" id="IPR036388">
    <property type="entry name" value="WH-like_DNA-bd_sf"/>
</dbReference>
<dbReference type="SUPFAM" id="SSF53850">
    <property type="entry name" value="Periplasmic binding protein-like II"/>
    <property type="match status" value="1"/>
</dbReference>
<dbReference type="Pfam" id="PF00126">
    <property type="entry name" value="HTH_1"/>
    <property type="match status" value="1"/>
</dbReference>
<keyword evidence="2" id="KW-0805">Transcription regulation</keyword>
<dbReference type="Gene3D" id="3.40.190.10">
    <property type="entry name" value="Periplasmic binding protein-like II"/>
    <property type="match status" value="2"/>
</dbReference>
<comment type="similarity">
    <text evidence="1">Belongs to the LysR transcriptional regulatory family.</text>
</comment>
<dbReference type="Pfam" id="PF03466">
    <property type="entry name" value="LysR_substrate"/>
    <property type="match status" value="1"/>
</dbReference>
<evidence type="ECO:0000256" key="4">
    <source>
        <dbReference type="ARBA" id="ARBA00023163"/>
    </source>
</evidence>
<comment type="caution">
    <text evidence="6">The sequence shown here is derived from an EMBL/GenBank/DDBJ whole genome shotgun (WGS) entry which is preliminary data.</text>
</comment>
<dbReference type="PROSITE" id="PS50931">
    <property type="entry name" value="HTH_LYSR"/>
    <property type="match status" value="1"/>
</dbReference>
<feature type="domain" description="HTH lysR-type" evidence="5">
    <location>
        <begin position="1"/>
        <end position="58"/>
    </location>
</feature>
<accession>A0A9X2HA17</accession>
<proteinExistence type="inferred from homology"/>
<keyword evidence="4" id="KW-0804">Transcription</keyword>
<organism evidence="6 7">
    <name type="scientific">Aurantimonas marianensis</name>
    <dbReference type="NCBI Taxonomy" id="2920428"/>
    <lineage>
        <taxon>Bacteria</taxon>
        <taxon>Pseudomonadati</taxon>
        <taxon>Pseudomonadota</taxon>
        <taxon>Alphaproteobacteria</taxon>
        <taxon>Hyphomicrobiales</taxon>
        <taxon>Aurantimonadaceae</taxon>
        <taxon>Aurantimonas</taxon>
    </lineage>
</organism>
<keyword evidence="3" id="KW-0238">DNA-binding</keyword>
<sequence length="295" mass="31908">MDVKTLYNFIAVVDHGSFAGAAEALGISISGISVQMRNLEQNIGVLLFDRSRRPPVLTSEGYAFALRARDVIVAWEQLSESLKRPANRGVLKIGAVHTAVAGLLPAALLRLRQTVPELSIRLTTGLTHDLEAAVRGGRVDVAIVTEPDTLPADARFQMFCEERLVVIAHESASGSTFRELLEQNPYVRFSRHARVANLVEAKLDQCEIEVDSHMEVDSLEGVISLVATGLGVSVVPERLGSRTFPPTVNVHQLGTTPAVRRLGLLSLVGNARQRFSDQLFEALSQVASSSAARPG</sequence>
<dbReference type="AlphaFoldDB" id="A0A9X2HA17"/>
<dbReference type="GO" id="GO:0003700">
    <property type="term" value="F:DNA-binding transcription factor activity"/>
    <property type="evidence" value="ECO:0007669"/>
    <property type="project" value="InterPro"/>
</dbReference>
<keyword evidence="7" id="KW-1185">Reference proteome</keyword>
<dbReference type="PANTHER" id="PTHR30419">
    <property type="entry name" value="HTH-TYPE TRANSCRIPTIONAL REGULATOR YBHD"/>
    <property type="match status" value="1"/>
</dbReference>
<dbReference type="GO" id="GO:0005829">
    <property type="term" value="C:cytosol"/>
    <property type="evidence" value="ECO:0007669"/>
    <property type="project" value="TreeGrafter"/>
</dbReference>
<protein>
    <submittedName>
        <fullName evidence="6">LysR family transcriptional regulator</fullName>
    </submittedName>
</protein>
<name>A0A9X2HA17_9HYPH</name>
<evidence type="ECO:0000259" key="5">
    <source>
        <dbReference type="PROSITE" id="PS50931"/>
    </source>
</evidence>
<dbReference type="Gene3D" id="1.10.10.10">
    <property type="entry name" value="Winged helix-like DNA-binding domain superfamily/Winged helix DNA-binding domain"/>
    <property type="match status" value="1"/>
</dbReference>
<dbReference type="SUPFAM" id="SSF46785">
    <property type="entry name" value="Winged helix' DNA-binding domain"/>
    <property type="match status" value="1"/>
</dbReference>
<dbReference type="InterPro" id="IPR050950">
    <property type="entry name" value="HTH-type_LysR_regulators"/>
</dbReference>
<reference evidence="6" key="1">
    <citation type="submission" date="2022-03" db="EMBL/GenBank/DDBJ databases">
        <title>Aurantimonas Liuensis sp. Nov., isolated from the hadal seawater of the Mariana Trench.</title>
        <authorList>
            <person name="Liu R."/>
        </authorList>
    </citation>
    <scope>NUCLEOTIDE SEQUENCE</scope>
    <source>
        <strain evidence="6">LRZ36</strain>
    </source>
</reference>
<dbReference type="GO" id="GO:0003677">
    <property type="term" value="F:DNA binding"/>
    <property type="evidence" value="ECO:0007669"/>
    <property type="project" value="UniProtKB-KW"/>
</dbReference>
<dbReference type="InterPro" id="IPR036390">
    <property type="entry name" value="WH_DNA-bd_sf"/>
</dbReference>